<dbReference type="Proteomes" id="UP000241680">
    <property type="component" value="Segment"/>
</dbReference>
<evidence type="ECO:0000313" key="1">
    <source>
        <dbReference type="EMBL" id="ASV43599.1"/>
    </source>
</evidence>
<evidence type="ECO:0000313" key="2">
    <source>
        <dbReference type="Proteomes" id="UP000241680"/>
    </source>
</evidence>
<dbReference type="EMBL" id="KY883655">
    <property type="protein sequence ID" value="ASV43599.1"/>
    <property type="molecule type" value="Genomic_DNA"/>
</dbReference>
<protein>
    <submittedName>
        <fullName evidence="1">Uncharacterized protein</fullName>
    </submittedName>
</protein>
<keyword evidence="2" id="KW-1185">Reference proteome</keyword>
<dbReference type="RefSeq" id="YP_009794764.1">
    <property type="nucleotide sequence ID" value="NC_047882.1"/>
</dbReference>
<reference evidence="1 2" key="1">
    <citation type="journal article" date="2017" name="Sci. Rep.">
        <title>Analysis of the CRISPR-Cas system in bacteriophages active on epidemic strains of Vibrio cholerae in Bangladesh.</title>
        <authorList>
            <person name="Naser I.B."/>
            <person name="Hoque M.M."/>
            <person name="Nahid M.A."/>
            <person name="Tareq T.M."/>
            <person name="Rocky M.K."/>
            <person name="Faruque S.M."/>
        </authorList>
    </citation>
    <scope>NUCLEOTIDE SEQUENCE [LARGE SCALE GENOMIC DNA]</scope>
</reference>
<dbReference type="KEGG" id="vg:54985039"/>
<sequence length="83" mass="9271">MQDLLMTGNTMKIEIGNIIRCTHVLGYTAVLAKVERISACGKYLLLKSLETDNLHVLALAKLTDDNTIVFPNKQLDTTYTDDE</sequence>
<dbReference type="GeneID" id="54985039"/>
<accession>A0A2D0YMC7</accession>
<organism evidence="1 2">
    <name type="scientific">Vibrio phage JSF12</name>
    <dbReference type="NCBI Taxonomy" id="1983595"/>
    <lineage>
        <taxon>Viruses</taxon>
        <taxon>Duplodnaviria</taxon>
        <taxon>Heunggongvirae</taxon>
        <taxon>Uroviricota</taxon>
        <taxon>Caudoviricetes</taxon>
        <taxon>Demerecviridae</taxon>
        <taxon>Ermolyevavirinae</taxon>
        <taxon>Jesfedecavirus</taxon>
        <taxon>Jesfedecavirus JSF12</taxon>
    </lineage>
</organism>
<proteinExistence type="predicted"/>
<name>A0A2D0YMC7_9CAUD</name>